<feature type="coiled-coil region" evidence="2">
    <location>
        <begin position="243"/>
        <end position="270"/>
    </location>
</feature>
<organism evidence="3 4">
    <name type="scientific">Candidatus Pullichristensenella excrementigallinarum</name>
    <dbReference type="NCBI Taxonomy" id="2840907"/>
    <lineage>
        <taxon>Bacteria</taxon>
        <taxon>Bacillati</taxon>
        <taxon>Bacillota</taxon>
        <taxon>Clostridia</taxon>
        <taxon>Candidatus Pullichristensenella</taxon>
    </lineage>
</organism>
<comment type="similarity">
    <text evidence="1">Belongs to the TelA family.</text>
</comment>
<accession>A0A9D1IF74</accession>
<name>A0A9D1IF74_9FIRM</name>
<dbReference type="EMBL" id="DVMU01000211">
    <property type="protein sequence ID" value="HIU34894.1"/>
    <property type="molecule type" value="Genomic_DNA"/>
</dbReference>
<evidence type="ECO:0000313" key="3">
    <source>
        <dbReference type="EMBL" id="HIU34894.1"/>
    </source>
</evidence>
<dbReference type="AlphaFoldDB" id="A0A9D1IF74"/>
<keyword evidence="2" id="KW-0175">Coiled coil</keyword>
<reference evidence="3" key="2">
    <citation type="journal article" date="2021" name="PeerJ">
        <title>Extensive microbial diversity within the chicken gut microbiome revealed by metagenomics and culture.</title>
        <authorList>
            <person name="Gilroy R."/>
            <person name="Ravi A."/>
            <person name="Getino M."/>
            <person name="Pursley I."/>
            <person name="Horton D.L."/>
            <person name="Alikhan N.F."/>
            <person name="Baker D."/>
            <person name="Gharbi K."/>
            <person name="Hall N."/>
            <person name="Watson M."/>
            <person name="Adriaenssens E.M."/>
            <person name="Foster-Nyarko E."/>
            <person name="Jarju S."/>
            <person name="Secka A."/>
            <person name="Antonio M."/>
            <person name="Oren A."/>
            <person name="Chaudhuri R.R."/>
            <person name="La Ragione R."/>
            <person name="Hildebrand F."/>
            <person name="Pallen M.J."/>
        </authorList>
    </citation>
    <scope>NUCLEOTIDE SEQUENCE</scope>
    <source>
        <strain evidence="3">ChiHcec3-11533</strain>
    </source>
</reference>
<dbReference type="Proteomes" id="UP000824072">
    <property type="component" value="Unassembled WGS sequence"/>
</dbReference>
<feature type="non-terminal residue" evidence="3">
    <location>
        <position position="1"/>
    </location>
</feature>
<evidence type="ECO:0000313" key="4">
    <source>
        <dbReference type="Proteomes" id="UP000824072"/>
    </source>
</evidence>
<evidence type="ECO:0000256" key="2">
    <source>
        <dbReference type="SAM" id="Coils"/>
    </source>
</evidence>
<reference evidence="3" key="1">
    <citation type="submission" date="2020-10" db="EMBL/GenBank/DDBJ databases">
        <authorList>
            <person name="Gilroy R."/>
        </authorList>
    </citation>
    <scope>NUCLEOTIDE SEQUENCE</scope>
    <source>
        <strain evidence="3">ChiHcec3-11533</strain>
    </source>
</reference>
<proteinExistence type="inferred from homology"/>
<dbReference type="PANTHER" id="PTHR38432:SF1">
    <property type="entry name" value="TELA-LIKE PROTEIN SAOUHSC_01408"/>
    <property type="match status" value="1"/>
</dbReference>
<evidence type="ECO:0000256" key="1">
    <source>
        <dbReference type="ARBA" id="ARBA00005541"/>
    </source>
</evidence>
<gene>
    <name evidence="3" type="ORF">IAB02_10050</name>
</gene>
<dbReference type="Pfam" id="PF05816">
    <property type="entry name" value="TelA"/>
    <property type="match status" value="1"/>
</dbReference>
<dbReference type="PANTHER" id="PTHR38432">
    <property type="entry name" value="TELA-LIKE PROTEIN SAOUHSC_01408"/>
    <property type="match status" value="1"/>
</dbReference>
<dbReference type="InterPro" id="IPR008863">
    <property type="entry name" value="Toxic_anion-R_TelA"/>
</dbReference>
<sequence>GFSADEEEKKGIFGWFKRQGDKLELLKNRYTEVEANVDKISSGLETHQVQLLKDIAMLDRLYEQNLTYFKELSMYIAAGKKRLEEVRAGDLKAAYAKAEKSALPEDAQAAKDLSNQCDRFEKKIHDLELTRNISIQMAPQIRLIQSSNQLMAEKIQTSLINTIPLWKSQMVLALGIAHTHSAMEAQRAVTDLTNALLKKNAEKLKMASVESAKEAERGIVDVETLTQTNQMLMDTMDEVLTVQKEGREKRRAAEAELSRIENSLREKLLEIRN</sequence>
<protein>
    <submittedName>
        <fullName evidence="3">Toxic anion resistance protein</fullName>
    </submittedName>
</protein>
<comment type="caution">
    <text evidence="3">The sequence shown here is derived from an EMBL/GenBank/DDBJ whole genome shotgun (WGS) entry which is preliminary data.</text>
</comment>